<dbReference type="PANTHER" id="PTHR47549">
    <property type="entry name" value="GOLGI APPARATUS MEMBRANE PROTEIN TVP38-RELATED"/>
    <property type="match status" value="1"/>
</dbReference>
<evidence type="ECO:0000256" key="9">
    <source>
        <dbReference type="ARBA" id="ARBA00023136"/>
    </source>
</evidence>
<feature type="transmembrane region" description="Helical" evidence="11">
    <location>
        <begin position="80"/>
        <end position="111"/>
    </location>
</feature>
<dbReference type="Pfam" id="PF09335">
    <property type="entry name" value="VTT_dom"/>
    <property type="match status" value="1"/>
</dbReference>
<evidence type="ECO:0000259" key="12">
    <source>
        <dbReference type="Pfam" id="PF09335"/>
    </source>
</evidence>
<dbReference type="Proteomes" id="UP000290189">
    <property type="component" value="Unassembled WGS sequence"/>
</dbReference>
<feature type="transmembrane region" description="Helical" evidence="11">
    <location>
        <begin position="39"/>
        <end position="60"/>
    </location>
</feature>
<reference evidence="13 14" key="1">
    <citation type="submission" date="2018-03" db="EMBL/GenBank/DDBJ databases">
        <authorList>
            <person name="Fogelqvist J."/>
        </authorList>
    </citation>
    <scope>NUCLEOTIDE SEQUENCE [LARGE SCALE GENOMIC DNA]</scope>
</reference>
<evidence type="ECO:0000256" key="7">
    <source>
        <dbReference type="ARBA" id="ARBA00022989"/>
    </source>
</evidence>
<comment type="function">
    <text evidence="1">Golgi membrane protein involved in vesicular trafficking and spindle migration.</text>
</comment>
<dbReference type="EMBL" id="OVEO01000012">
    <property type="protein sequence ID" value="SPQ99647.1"/>
    <property type="molecule type" value="Genomic_DNA"/>
</dbReference>
<evidence type="ECO:0000313" key="13">
    <source>
        <dbReference type="EMBL" id="SPQ99647.1"/>
    </source>
</evidence>
<geneLocation type="mitochondrion" evidence="13"/>
<organism evidence="13 14">
    <name type="scientific">Plasmodiophora brassicae</name>
    <name type="common">Clubroot disease agent</name>
    <dbReference type="NCBI Taxonomy" id="37360"/>
    <lineage>
        <taxon>Eukaryota</taxon>
        <taxon>Sar</taxon>
        <taxon>Rhizaria</taxon>
        <taxon>Endomyxa</taxon>
        <taxon>Phytomyxea</taxon>
        <taxon>Plasmodiophorida</taxon>
        <taxon>Plasmodiophoridae</taxon>
        <taxon>Plasmodiophora</taxon>
    </lineage>
</organism>
<dbReference type="InterPro" id="IPR032816">
    <property type="entry name" value="VTT_dom"/>
</dbReference>
<sequence>MTVRPRAVPSRQASSVASRSPTSSSASPRMEAPVTRRTIVIRCIIAVGVVGAGVLSFLLLPRVVDFLTRLQAGFDSRKPGYIVMFAALFFSNGTPVSIASTFVAITAGFLYRWVAFPIGYGFVVLGSQATFLLVRWLVGQGHVSPDAMRQRFGRYADHIAAFEGALEDHGVEAVALVQLSLLPFGICNALFGFTDVHYRDFALATCLTRVKVLLYITIGMTATNVVNALQSIRDGKFDVFEWHNLPFFITLISSVAAFFVLRKHIRKRRYPLMPTRTRTMAPHIKDSQRITT</sequence>
<dbReference type="AlphaFoldDB" id="A0A3P3YHH8"/>
<dbReference type="InterPro" id="IPR051076">
    <property type="entry name" value="Golgi_membrane_TVP38/TMEM64"/>
</dbReference>
<keyword evidence="8" id="KW-0333">Golgi apparatus</keyword>
<feature type="domain" description="VTT" evidence="12">
    <location>
        <begin position="100"/>
        <end position="219"/>
    </location>
</feature>
<feature type="transmembrane region" description="Helical" evidence="11">
    <location>
        <begin position="242"/>
        <end position="261"/>
    </location>
</feature>
<evidence type="ECO:0000256" key="5">
    <source>
        <dbReference type="ARBA" id="ARBA00020673"/>
    </source>
</evidence>
<keyword evidence="6 11" id="KW-0812">Transmembrane</keyword>
<feature type="region of interest" description="Disordered" evidence="10">
    <location>
        <begin position="1"/>
        <end position="30"/>
    </location>
</feature>
<evidence type="ECO:0000256" key="6">
    <source>
        <dbReference type="ARBA" id="ARBA00022692"/>
    </source>
</evidence>
<feature type="transmembrane region" description="Helical" evidence="11">
    <location>
        <begin position="173"/>
        <end position="191"/>
    </location>
</feature>
<name>A0A3P3YHH8_PLABS</name>
<feature type="transmembrane region" description="Helical" evidence="11">
    <location>
        <begin position="118"/>
        <end position="138"/>
    </location>
</feature>
<accession>A0A3P3YHH8</accession>
<gene>
    <name evidence="13" type="ORF">PLBR_LOCUS6862</name>
</gene>
<evidence type="ECO:0000256" key="11">
    <source>
        <dbReference type="SAM" id="Phobius"/>
    </source>
</evidence>
<feature type="compositionally biased region" description="Low complexity" evidence="10">
    <location>
        <begin position="13"/>
        <end position="27"/>
    </location>
</feature>
<evidence type="ECO:0000256" key="8">
    <source>
        <dbReference type="ARBA" id="ARBA00023034"/>
    </source>
</evidence>
<evidence type="ECO:0000256" key="10">
    <source>
        <dbReference type="SAM" id="MobiDB-lite"/>
    </source>
</evidence>
<keyword evidence="13" id="KW-0496">Mitochondrion</keyword>
<keyword evidence="7 11" id="KW-1133">Transmembrane helix</keyword>
<comment type="subcellular location">
    <subcellularLocation>
        <location evidence="2">Golgi apparatus membrane</location>
        <topology evidence="2">Multi-pass membrane protein</topology>
    </subcellularLocation>
</comment>
<dbReference type="GO" id="GO:0000139">
    <property type="term" value="C:Golgi membrane"/>
    <property type="evidence" value="ECO:0007669"/>
    <property type="project" value="UniProtKB-SubCell"/>
</dbReference>
<evidence type="ECO:0000256" key="1">
    <source>
        <dbReference type="ARBA" id="ARBA00002978"/>
    </source>
</evidence>
<comment type="similarity">
    <text evidence="3">Belongs to the TVP38/TMEM64 family.</text>
</comment>
<evidence type="ECO:0000256" key="4">
    <source>
        <dbReference type="ARBA" id="ARBA00013533"/>
    </source>
</evidence>
<evidence type="ECO:0000256" key="3">
    <source>
        <dbReference type="ARBA" id="ARBA00008640"/>
    </source>
</evidence>
<protein>
    <recommendedName>
        <fullName evidence="4">Golgi apparatus membrane protein TVP38</fullName>
    </recommendedName>
    <alternativeName>
        <fullName evidence="5">Golgi apparatus membrane protein tvp38</fullName>
    </alternativeName>
</protein>
<evidence type="ECO:0000256" key="2">
    <source>
        <dbReference type="ARBA" id="ARBA00004653"/>
    </source>
</evidence>
<evidence type="ECO:0000313" key="14">
    <source>
        <dbReference type="Proteomes" id="UP000290189"/>
    </source>
</evidence>
<keyword evidence="9 11" id="KW-0472">Membrane</keyword>
<feature type="transmembrane region" description="Helical" evidence="11">
    <location>
        <begin position="212"/>
        <end position="230"/>
    </location>
</feature>
<proteinExistence type="inferred from homology"/>